<gene>
    <name evidence="4" type="ORF">FHS16_003953</name>
</gene>
<proteinExistence type="predicted"/>
<dbReference type="PIRSF" id="PIRSF016838">
    <property type="entry name" value="PafC"/>
    <property type="match status" value="1"/>
</dbReference>
<dbReference type="PANTHER" id="PTHR34580">
    <property type="match status" value="1"/>
</dbReference>
<reference evidence="4 5" key="1">
    <citation type="submission" date="2020-08" db="EMBL/GenBank/DDBJ databases">
        <title>Genomic Encyclopedia of Type Strains, Phase III (KMG-III): the genomes of soil and plant-associated and newly described type strains.</title>
        <authorList>
            <person name="Whitman W."/>
        </authorList>
    </citation>
    <scope>NUCLEOTIDE SEQUENCE [LARGE SCALE GENOMIC DNA]</scope>
    <source>
        <strain evidence="4 5">CECT 8234</strain>
    </source>
</reference>
<dbReference type="SMART" id="SM00420">
    <property type="entry name" value="HTH_DEOR"/>
    <property type="match status" value="1"/>
</dbReference>
<keyword evidence="4" id="KW-0238">DNA-binding</keyword>
<dbReference type="InterPro" id="IPR026881">
    <property type="entry name" value="WYL_dom"/>
</dbReference>
<dbReference type="Pfam" id="PF25583">
    <property type="entry name" value="WCX"/>
    <property type="match status" value="1"/>
</dbReference>
<dbReference type="Pfam" id="PF13280">
    <property type="entry name" value="WYL"/>
    <property type="match status" value="1"/>
</dbReference>
<dbReference type="RefSeq" id="WP_183566269.1">
    <property type="nucleotide sequence ID" value="NZ_CBCSLB010000012.1"/>
</dbReference>
<evidence type="ECO:0000313" key="4">
    <source>
        <dbReference type="EMBL" id="MBB3153878.1"/>
    </source>
</evidence>
<dbReference type="InterPro" id="IPR051534">
    <property type="entry name" value="CBASS_pafABC_assoc_protein"/>
</dbReference>
<dbReference type="InterPro" id="IPR001034">
    <property type="entry name" value="DeoR_HTH"/>
</dbReference>
<feature type="domain" description="HTH deoR-type" evidence="3">
    <location>
        <begin position="2"/>
        <end position="60"/>
    </location>
</feature>
<dbReference type="InterPro" id="IPR036390">
    <property type="entry name" value="WH_DNA-bd_sf"/>
</dbReference>
<dbReference type="InterPro" id="IPR028349">
    <property type="entry name" value="PafC-like"/>
</dbReference>
<evidence type="ECO:0000256" key="2">
    <source>
        <dbReference type="ARBA" id="ARBA00023163"/>
    </source>
</evidence>
<protein>
    <submittedName>
        <fullName evidence="4">Putative DNA-binding transcriptional regulator YafY</fullName>
    </submittedName>
</protein>
<keyword evidence="1" id="KW-0805">Transcription regulation</keyword>
<dbReference type="Proteomes" id="UP000518605">
    <property type="component" value="Unassembled WGS sequence"/>
</dbReference>
<organism evidence="4 5">
    <name type="scientific">Paenibacillus endophyticus</name>
    <dbReference type="NCBI Taxonomy" id="1294268"/>
    <lineage>
        <taxon>Bacteria</taxon>
        <taxon>Bacillati</taxon>
        <taxon>Bacillota</taxon>
        <taxon>Bacilli</taxon>
        <taxon>Bacillales</taxon>
        <taxon>Paenibacillaceae</taxon>
        <taxon>Paenibacillus</taxon>
    </lineage>
</organism>
<dbReference type="PROSITE" id="PS51000">
    <property type="entry name" value="HTH_DEOR_2"/>
    <property type="match status" value="1"/>
</dbReference>
<evidence type="ECO:0000313" key="5">
    <source>
        <dbReference type="Proteomes" id="UP000518605"/>
    </source>
</evidence>
<dbReference type="PROSITE" id="PS52050">
    <property type="entry name" value="WYL"/>
    <property type="match status" value="1"/>
</dbReference>
<dbReference type="EMBL" id="JACHXW010000012">
    <property type="protein sequence ID" value="MBB3153878.1"/>
    <property type="molecule type" value="Genomic_DNA"/>
</dbReference>
<name>A0A7W5GBX7_9BACL</name>
<evidence type="ECO:0000259" key="3">
    <source>
        <dbReference type="PROSITE" id="PS51000"/>
    </source>
</evidence>
<keyword evidence="5" id="KW-1185">Reference proteome</keyword>
<dbReference type="Gene3D" id="1.10.10.10">
    <property type="entry name" value="Winged helix-like DNA-binding domain superfamily/Winged helix DNA-binding domain"/>
    <property type="match status" value="1"/>
</dbReference>
<dbReference type="InterPro" id="IPR036388">
    <property type="entry name" value="WH-like_DNA-bd_sf"/>
</dbReference>
<dbReference type="PANTHER" id="PTHR34580:SF1">
    <property type="entry name" value="PROTEIN PAFC"/>
    <property type="match status" value="1"/>
</dbReference>
<evidence type="ECO:0000256" key="1">
    <source>
        <dbReference type="ARBA" id="ARBA00023015"/>
    </source>
</evidence>
<keyword evidence="2" id="KW-0804">Transcription</keyword>
<comment type="caution">
    <text evidence="4">The sequence shown here is derived from an EMBL/GenBank/DDBJ whole genome shotgun (WGS) entry which is preliminary data.</text>
</comment>
<dbReference type="AlphaFoldDB" id="A0A7W5GBX7"/>
<dbReference type="Pfam" id="PF08279">
    <property type="entry name" value="HTH_11"/>
    <property type="match status" value="1"/>
</dbReference>
<dbReference type="SUPFAM" id="SSF46785">
    <property type="entry name" value="Winged helix' DNA-binding domain"/>
    <property type="match status" value="1"/>
</dbReference>
<sequence>MAVGRLFEILYKLLNKRTITAGELAEHFEVSTRTIYRDIDTLSATGIPVYASKGKGGGISLLEGYSFNASMLTEREQEDVLAALHSLAAADYPDIHAVLHKMGMLFKKEGRQWLEVDFSPWGSEDQRRQLFPQLRQAIADSRLIQFRYYNGAGHESSRQAEPTQLLFKSKSWYLAAFCLASNAQRVFKISRMKDVVVLDSSFEPRLVAAAIDLAEEHAVRESVKITIRLSAKGAYRVFDEFDDAAITVNDDGSYTVSAVLPEGTWLYGYLLSFGDLLEAVEPERVRTSIMTQLDTMTIRLDTAALGRDLTCANNKEE</sequence>
<dbReference type="InterPro" id="IPR057727">
    <property type="entry name" value="WCX_dom"/>
</dbReference>
<dbReference type="GO" id="GO:0003700">
    <property type="term" value="F:DNA-binding transcription factor activity"/>
    <property type="evidence" value="ECO:0007669"/>
    <property type="project" value="InterPro"/>
</dbReference>
<dbReference type="InterPro" id="IPR013196">
    <property type="entry name" value="HTH_11"/>
</dbReference>
<accession>A0A7W5GBX7</accession>
<dbReference type="GO" id="GO:0003677">
    <property type="term" value="F:DNA binding"/>
    <property type="evidence" value="ECO:0007669"/>
    <property type="project" value="UniProtKB-KW"/>
</dbReference>